<dbReference type="InterPro" id="IPR058627">
    <property type="entry name" value="MdtA-like_C"/>
</dbReference>
<reference evidence="11 12" key="1">
    <citation type="submission" date="2018-08" db="EMBL/GenBank/DDBJ databases">
        <title>Acidipila sp. 4G-K13, an acidobacterium isolated from forest soil.</title>
        <authorList>
            <person name="Gao Z.-H."/>
            <person name="Qiu L.-H."/>
        </authorList>
    </citation>
    <scope>NUCLEOTIDE SEQUENCE [LARGE SCALE GENOMIC DNA]</scope>
    <source>
        <strain evidence="11 12">4G-K13</strain>
    </source>
</reference>
<dbReference type="EMBL" id="QVQT01000004">
    <property type="protein sequence ID" value="RFU16091.1"/>
    <property type="molecule type" value="Genomic_DNA"/>
</dbReference>
<dbReference type="InterPro" id="IPR058625">
    <property type="entry name" value="MdtA-like_BSH"/>
</dbReference>
<keyword evidence="6" id="KW-0812">Transmembrane</keyword>
<dbReference type="OrthoDB" id="9806939at2"/>
<sequence length="422" mass="45011">MSHESQTPHHDAPEGAAASGSGGQGHTPISVGKVLLLLFLLLVVAVALAVAGILPRLRQKSTLQKETEALAVPAVMVANPKPGQPTQEIVLPGNIYAWTDSPIYARTSGYLKQWHFDIGSRVKKGQLLAVIESPEVDQQLAQAKADLATAEANAHNAKIQAARYQDLLQQNAVTKQDTDNFVTQEASTSTQVKSALANVQRLQELVSFENIYAPFDGVITARDVDTGTLIDAGANKEMFHMADEHVLRVYVNVPQVESAGCRPGVAADLTFAERPGVQVQGKIVRTADSIDPTSRTLLVEVDVNNSKGEIFPGAYTEVHFHVKSSRPALILPVPALIFRSEGLRVAIVDSNNKAKLVPITISQDDGRTVQVVQGLEADDRVIQNPPDSIVDGEPVRVVQPQSEHEGGEGESGAPGPGTGGGR</sequence>
<dbReference type="PANTHER" id="PTHR30469">
    <property type="entry name" value="MULTIDRUG RESISTANCE PROTEIN MDTA"/>
    <property type="match status" value="1"/>
</dbReference>
<dbReference type="NCBIfam" id="TIGR01730">
    <property type="entry name" value="RND_mfp"/>
    <property type="match status" value="1"/>
</dbReference>
<dbReference type="InterPro" id="IPR058792">
    <property type="entry name" value="Beta-barrel_RND_2"/>
</dbReference>
<evidence type="ECO:0000313" key="12">
    <source>
        <dbReference type="Proteomes" id="UP000264702"/>
    </source>
</evidence>
<evidence type="ECO:0000256" key="5">
    <source>
        <dbReference type="SAM" id="MobiDB-lite"/>
    </source>
</evidence>
<feature type="domain" description="Multidrug resistance protein MdtA-like alpha-helical hairpin" evidence="7">
    <location>
        <begin position="139"/>
        <end position="200"/>
    </location>
</feature>
<dbReference type="Gene3D" id="2.40.30.170">
    <property type="match status" value="1"/>
</dbReference>
<dbReference type="Proteomes" id="UP000264702">
    <property type="component" value="Unassembled WGS sequence"/>
</dbReference>
<feature type="transmembrane region" description="Helical" evidence="6">
    <location>
        <begin position="34"/>
        <end position="54"/>
    </location>
</feature>
<keyword evidence="12" id="KW-1185">Reference proteome</keyword>
<dbReference type="SUPFAM" id="SSF111369">
    <property type="entry name" value="HlyD-like secretion proteins"/>
    <property type="match status" value="1"/>
</dbReference>
<organism evidence="11 12">
    <name type="scientific">Paracidobacterium acidisoli</name>
    <dbReference type="NCBI Taxonomy" id="2303751"/>
    <lineage>
        <taxon>Bacteria</taxon>
        <taxon>Pseudomonadati</taxon>
        <taxon>Acidobacteriota</taxon>
        <taxon>Terriglobia</taxon>
        <taxon>Terriglobales</taxon>
        <taxon>Acidobacteriaceae</taxon>
        <taxon>Paracidobacterium</taxon>
    </lineage>
</organism>
<dbReference type="Gene3D" id="2.40.420.20">
    <property type="match status" value="1"/>
</dbReference>
<evidence type="ECO:0000256" key="1">
    <source>
        <dbReference type="ARBA" id="ARBA00004196"/>
    </source>
</evidence>
<keyword evidence="6" id="KW-1133">Transmembrane helix</keyword>
<dbReference type="Pfam" id="PF25967">
    <property type="entry name" value="RND-MFP_C"/>
    <property type="match status" value="1"/>
</dbReference>
<comment type="caution">
    <text evidence="11">The sequence shown here is derived from an EMBL/GenBank/DDBJ whole genome shotgun (WGS) entry which is preliminary data.</text>
</comment>
<dbReference type="InterPro" id="IPR058624">
    <property type="entry name" value="MdtA-like_HH"/>
</dbReference>
<keyword evidence="4" id="KW-0175">Coiled coil</keyword>
<dbReference type="GO" id="GO:0015562">
    <property type="term" value="F:efflux transmembrane transporter activity"/>
    <property type="evidence" value="ECO:0007669"/>
    <property type="project" value="TreeGrafter"/>
</dbReference>
<name>A0A372IMX3_9BACT</name>
<evidence type="ECO:0000259" key="10">
    <source>
        <dbReference type="Pfam" id="PF25967"/>
    </source>
</evidence>
<evidence type="ECO:0000259" key="8">
    <source>
        <dbReference type="Pfam" id="PF25917"/>
    </source>
</evidence>
<dbReference type="RefSeq" id="WP_117300096.1">
    <property type="nucleotide sequence ID" value="NZ_QVQT02000004.1"/>
</dbReference>
<evidence type="ECO:0000256" key="4">
    <source>
        <dbReference type="SAM" id="Coils"/>
    </source>
</evidence>
<comment type="subcellular location">
    <subcellularLocation>
        <location evidence="1">Cell envelope</location>
    </subcellularLocation>
</comment>
<dbReference type="GO" id="GO:1990281">
    <property type="term" value="C:efflux pump complex"/>
    <property type="evidence" value="ECO:0007669"/>
    <property type="project" value="TreeGrafter"/>
</dbReference>
<feature type="compositionally biased region" description="Gly residues" evidence="5">
    <location>
        <begin position="409"/>
        <end position="422"/>
    </location>
</feature>
<proteinExistence type="inferred from homology"/>
<protein>
    <submittedName>
        <fullName evidence="11">Efflux RND transporter periplasmic adaptor subunit</fullName>
    </submittedName>
</protein>
<evidence type="ECO:0000313" key="11">
    <source>
        <dbReference type="EMBL" id="RFU16091.1"/>
    </source>
</evidence>
<keyword evidence="6" id="KW-0472">Membrane</keyword>
<dbReference type="InterPro" id="IPR006143">
    <property type="entry name" value="RND_pump_MFP"/>
</dbReference>
<gene>
    <name evidence="11" type="ORF">D0Y96_11755</name>
</gene>
<feature type="domain" description="CusB-like beta-barrel" evidence="9">
    <location>
        <begin position="250"/>
        <end position="321"/>
    </location>
</feature>
<feature type="domain" description="Multidrug resistance protein MdtA-like C-terminal permuted SH3" evidence="10">
    <location>
        <begin position="328"/>
        <end position="382"/>
    </location>
</feature>
<comment type="similarity">
    <text evidence="2">Belongs to the membrane fusion protein (MFP) (TC 8.A.1) family.</text>
</comment>
<evidence type="ECO:0000256" key="3">
    <source>
        <dbReference type="ARBA" id="ARBA00022448"/>
    </source>
</evidence>
<evidence type="ECO:0000259" key="9">
    <source>
        <dbReference type="Pfam" id="PF25954"/>
    </source>
</evidence>
<dbReference type="AlphaFoldDB" id="A0A372IMX3"/>
<accession>A0A372IMX3</accession>
<evidence type="ECO:0000259" key="7">
    <source>
        <dbReference type="Pfam" id="PF25876"/>
    </source>
</evidence>
<evidence type="ECO:0000256" key="6">
    <source>
        <dbReference type="SAM" id="Phobius"/>
    </source>
</evidence>
<feature type="domain" description="Multidrug resistance protein MdtA-like barrel-sandwich hybrid" evidence="8">
    <location>
        <begin position="103"/>
        <end position="238"/>
    </location>
</feature>
<dbReference type="Gene3D" id="2.40.50.100">
    <property type="match status" value="1"/>
</dbReference>
<feature type="region of interest" description="Disordered" evidence="5">
    <location>
        <begin position="1"/>
        <end position="24"/>
    </location>
</feature>
<evidence type="ECO:0000256" key="2">
    <source>
        <dbReference type="ARBA" id="ARBA00009477"/>
    </source>
</evidence>
<feature type="compositionally biased region" description="Basic and acidic residues" evidence="5">
    <location>
        <begin position="1"/>
        <end position="13"/>
    </location>
</feature>
<feature type="coiled-coil region" evidence="4">
    <location>
        <begin position="140"/>
        <end position="167"/>
    </location>
</feature>
<feature type="region of interest" description="Disordered" evidence="5">
    <location>
        <begin position="382"/>
        <end position="422"/>
    </location>
</feature>
<dbReference type="Pfam" id="PF25876">
    <property type="entry name" value="HH_MFP_RND"/>
    <property type="match status" value="1"/>
</dbReference>
<dbReference type="Pfam" id="PF25917">
    <property type="entry name" value="BSH_RND"/>
    <property type="match status" value="1"/>
</dbReference>
<keyword evidence="3" id="KW-0813">Transport</keyword>
<dbReference type="Pfam" id="PF25954">
    <property type="entry name" value="Beta-barrel_RND_2"/>
    <property type="match status" value="1"/>
</dbReference>
<dbReference type="Gene3D" id="1.10.287.470">
    <property type="entry name" value="Helix hairpin bin"/>
    <property type="match status" value="1"/>
</dbReference>
<dbReference type="PANTHER" id="PTHR30469:SF37">
    <property type="entry name" value="RAGD PROTEIN"/>
    <property type="match status" value="1"/>
</dbReference>